<name>A0A8S1TTV8_9CILI</name>
<gene>
    <name evidence="1" type="ORF">PPENT_87.1.T0270132</name>
</gene>
<evidence type="ECO:0000313" key="2">
    <source>
        <dbReference type="Proteomes" id="UP000689195"/>
    </source>
</evidence>
<accession>A0A8S1TTV8</accession>
<sequence length="108" mass="12877">MNDILIFELQNGVFKQNSNKTITLIKKDEYEDNDLFPIINNKDRNIILIRHKRHIYLIRQLKDGTFNIYTSLDCQTHKSNGTKTNNGQYLVFLDNKYEIYSSYEILNK</sequence>
<evidence type="ECO:0000313" key="1">
    <source>
        <dbReference type="EMBL" id="CAD8155518.1"/>
    </source>
</evidence>
<protein>
    <submittedName>
        <fullName evidence="1">Uncharacterized protein</fullName>
    </submittedName>
</protein>
<reference evidence="1" key="1">
    <citation type="submission" date="2021-01" db="EMBL/GenBank/DDBJ databases">
        <authorList>
            <consortium name="Genoscope - CEA"/>
            <person name="William W."/>
        </authorList>
    </citation>
    <scope>NUCLEOTIDE SEQUENCE</scope>
</reference>
<dbReference type="EMBL" id="CAJJDO010000027">
    <property type="protein sequence ID" value="CAD8155518.1"/>
    <property type="molecule type" value="Genomic_DNA"/>
</dbReference>
<organism evidence="1 2">
    <name type="scientific">Paramecium pentaurelia</name>
    <dbReference type="NCBI Taxonomy" id="43138"/>
    <lineage>
        <taxon>Eukaryota</taxon>
        <taxon>Sar</taxon>
        <taxon>Alveolata</taxon>
        <taxon>Ciliophora</taxon>
        <taxon>Intramacronucleata</taxon>
        <taxon>Oligohymenophorea</taxon>
        <taxon>Peniculida</taxon>
        <taxon>Parameciidae</taxon>
        <taxon>Paramecium</taxon>
    </lineage>
</organism>
<dbReference type="Proteomes" id="UP000689195">
    <property type="component" value="Unassembled WGS sequence"/>
</dbReference>
<dbReference type="OrthoDB" id="307238at2759"/>
<dbReference type="AlphaFoldDB" id="A0A8S1TTV8"/>
<keyword evidence="2" id="KW-1185">Reference proteome</keyword>
<comment type="caution">
    <text evidence="1">The sequence shown here is derived from an EMBL/GenBank/DDBJ whole genome shotgun (WGS) entry which is preliminary data.</text>
</comment>
<proteinExistence type="predicted"/>